<dbReference type="EMBL" id="BRYB01006534">
    <property type="protein sequence ID" value="GMI51158.1"/>
    <property type="molecule type" value="Genomic_DNA"/>
</dbReference>
<comment type="similarity">
    <text evidence="4">Belongs to the SIMIBI class G3E GTPase family. ZNG1 subfamily.</text>
</comment>
<reference evidence="8 9" key="1">
    <citation type="journal article" date="2023" name="Commun. Biol.">
        <title>Genome analysis of Parmales, the sister group of diatoms, reveals the evolutionary specialization of diatoms from phago-mixotrophs to photoautotrophs.</title>
        <authorList>
            <person name="Ban H."/>
            <person name="Sato S."/>
            <person name="Yoshikawa S."/>
            <person name="Yamada K."/>
            <person name="Nakamura Y."/>
            <person name="Ichinomiya M."/>
            <person name="Sato N."/>
            <person name="Blanc-Mathieu R."/>
            <person name="Endo H."/>
            <person name="Kuwata A."/>
            <person name="Ogata H."/>
        </authorList>
    </citation>
    <scope>NUCLEOTIDE SEQUENCE [LARGE SCALE GENOMIC DNA]</scope>
</reference>
<protein>
    <recommendedName>
        <fullName evidence="7">CobW C-terminal domain-containing protein</fullName>
    </recommendedName>
</protein>
<dbReference type="InterPro" id="IPR011629">
    <property type="entry name" value="CobW-like_C"/>
</dbReference>
<keyword evidence="1" id="KW-0547">Nucleotide-binding</keyword>
<keyword evidence="2" id="KW-0378">Hydrolase</keyword>
<evidence type="ECO:0000256" key="6">
    <source>
        <dbReference type="SAM" id="MobiDB-lite"/>
    </source>
</evidence>
<feature type="domain" description="CobW C-terminal" evidence="7">
    <location>
        <begin position="241"/>
        <end position="335"/>
    </location>
</feature>
<dbReference type="InterPro" id="IPR036627">
    <property type="entry name" value="CobW-likC_sf"/>
</dbReference>
<dbReference type="SMART" id="SM00833">
    <property type="entry name" value="CobW_C"/>
    <property type="match status" value="1"/>
</dbReference>
<dbReference type="InterPro" id="IPR051316">
    <property type="entry name" value="Zinc-reg_GTPase_activator"/>
</dbReference>
<dbReference type="InterPro" id="IPR003495">
    <property type="entry name" value="CobW/HypB/UreG_nucleotide-bd"/>
</dbReference>
<evidence type="ECO:0000256" key="3">
    <source>
        <dbReference type="ARBA" id="ARBA00023186"/>
    </source>
</evidence>
<dbReference type="SUPFAM" id="SSF90002">
    <property type="entry name" value="Hypothetical protein YjiA, C-terminal domain"/>
    <property type="match status" value="1"/>
</dbReference>
<dbReference type="Pfam" id="PF02492">
    <property type="entry name" value="cobW"/>
    <property type="match status" value="1"/>
</dbReference>
<evidence type="ECO:0000256" key="5">
    <source>
        <dbReference type="ARBA" id="ARBA00049117"/>
    </source>
</evidence>
<evidence type="ECO:0000256" key="2">
    <source>
        <dbReference type="ARBA" id="ARBA00022801"/>
    </source>
</evidence>
<feature type="compositionally biased region" description="Basic and acidic residues" evidence="6">
    <location>
        <begin position="13"/>
        <end position="31"/>
    </location>
</feature>
<evidence type="ECO:0000313" key="9">
    <source>
        <dbReference type="Proteomes" id="UP001165060"/>
    </source>
</evidence>
<accession>A0ABQ6NA13</accession>
<dbReference type="Proteomes" id="UP001165060">
    <property type="component" value="Unassembled WGS sequence"/>
</dbReference>
<organism evidence="8 9">
    <name type="scientific">Tetraparma gracilis</name>
    <dbReference type="NCBI Taxonomy" id="2962635"/>
    <lineage>
        <taxon>Eukaryota</taxon>
        <taxon>Sar</taxon>
        <taxon>Stramenopiles</taxon>
        <taxon>Ochrophyta</taxon>
        <taxon>Bolidophyceae</taxon>
        <taxon>Parmales</taxon>
        <taxon>Triparmaceae</taxon>
        <taxon>Tetraparma</taxon>
    </lineage>
</organism>
<dbReference type="CDD" id="cd03112">
    <property type="entry name" value="CobW-like"/>
    <property type="match status" value="1"/>
</dbReference>
<proteinExistence type="inferred from homology"/>
<dbReference type="SUPFAM" id="SSF52540">
    <property type="entry name" value="P-loop containing nucleoside triphosphate hydrolases"/>
    <property type="match status" value="1"/>
</dbReference>
<sequence>MIPDPIAPAGVQAHDHSHSHAHGHDGEECDGSHGRVPVTILSGFLGSGKTTLLNHILDSEVHGLRFAIIENELGAVSVDSHIMSEKADGEIVEVVNGCICCTVRGDLVAALKRLHAKTFFAEETVAHFYELDGIITVVDARHIRLRLDEEKPEGAVNEAAEQVAFADRILLNKTDLVDEGDILDIEDRLRAINPGVEIMRTTHSQAEPEKLIGIKAFDLERVTEKAPDFLTAPPTRHDSSVTSVAFQFEGFINMHKLHTLFLDLLENKAEDLYRYKGVLNIAGMDKRFVFQGVGMVHSGNFTSDWGDDEDRENRFVFIGKNLSKKTITDGFLNCECDEELRFAVGDRVRLVSRNQWKAGVVEQLWDKECPYRVGLDEGGEAWAPADEQDYVQRE</sequence>
<dbReference type="Gene3D" id="3.40.50.300">
    <property type="entry name" value="P-loop containing nucleotide triphosphate hydrolases"/>
    <property type="match status" value="2"/>
</dbReference>
<dbReference type="Gene3D" id="3.30.1220.10">
    <property type="entry name" value="CobW-like, C-terminal domain"/>
    <property type="match status" value="1"/>
</dbReference>
<evidence type="ECO:0000259" key="7">
    <source>
        <dbReference type="SMART" id="SM00833"/>
    </source>
</evidence>
<dbReference type="Pfam" id="PF07683">
    <property type="entry name" value="CobW_C"/>
    <property type="match status" value="1"/>
</dbReference>
<dbReference type="PANTHER" id="PTHR13748:SF62">
    <property type="entry name" value="COBW DOMAIN-CONTAINING PROTEIN"/>
    <property type="match status" value="1"/>
</dbReference>
<dbReference type="InterPro" id="IPR027417">
    <property type="entry name" value="P-loop_NTPase"/>
</dbReference>
<evidence type="ECO:0000313" key="8">
    <source>
        <dbReference type="EMBL" id="GMI51158.1"/>
    </source>
</evidence>
<evidence type="ECO:0000256" key="1">
    <source>
        <dbReference type="ARBA" id="ARBA00022741"/>
    </source>
</evidence>
<comment type="catalytic activity">
    <reaction evidence="5">
        <text>GTP + H2O = GDP + phosphate + H(+)</text>
        <dbReference type="Rhea" id="RHEA:19669"/>
        <dbReference type="ChEBI" id="CHEBI:15377"/>
        <dbReference type="ChEBI" id="CHEBI:15378"/>
        <dbReference type="ChEBI" id="CHEBI:37565"/>
        <dbReference type="ChEBI" id="CHEBI:43474"/>
        <dbReference type="ChEBI" id="CHEBI:58189"/>
    </reaction>
    <physiologicalReaction direction="left-to-right" evidence="5">
        <dbReference type="Rhea" id="RHEA:19670"/>
    </physiologicalReaction>
</comment>
<evidence type="ECO:0000256" key="4">
    <source>
        <dbReference type="ARBA" id="ARBA00034320"/>
    </source>
</evidence>
<keyword evidence="9" id="KW-1185">Reference proteome</keyword>
<dbReference type="PANTHER" id="PTHR13748">
    <property type="entry name" value="COBW-RELATED"/>
    <property type="match status" value="1"/>
</dbReference>
<name>A0ABQ6NA13_9STRA</name>
<feature type="region of interest" description="Disordered" evidence="6">
    <location>
        <begin position="1"/>
        <end position="31"/>
    </location>
</feature>
<gene>
    <name evidence="8" type="ORF">TeGR_g4127</name>
</gene>
<comment type="caution">
    <text evidence="8">The sequence shown here is derived from an EMBL/GenBank/DDBJ whole genome shotgun (WGS) entry which is preliminary data.</text>
</comment>
<keyword evidence="3" id="KW-0143">Chaperone</keyword>